<dbReference type="SUPFAM" id="SSF51316">
    <property type="entry name" value="Mss4-like"/>
    <property type="match status" value="1"/>
</dbReference>
<dbReference type="InterPro" id="IPR011323">
    <property type="entry name" value="Mss4/transl-control_tumour"/>
</dbReference>
<dbReference type="AlphaFoldDB" id="A0A7S0GEZ6"/>
<dbReference type="InterPro" id="IPR034737">
    <property type="entry name" value="TCTP"/>
</dbReference>
<dbReference type="PANTHER" id="PTHR11991:SF0">
    <property type="entry name" value="TRANSLATIONALLY-CONTROLLED TUMOR PROTEIN"/>
    <property type="match status" value="1"/>
</dbReference>
<organism evidence="3">
    <name type="scientific">Proboscia inermis</name>
    <dbReference type="NCBI Taxonomy" id="420281"/>
    <lineage>
        <taxon>Eukaryota</taxon>
        <taxon>Sar</taxon>
        <taxon>Stramenopiles</taxon>
        <taxon>Ochrophyta</taxon>
        <taxon>Bacillariophyta</taxon>
        <taxon>Coscinodiscophyceae</taxon>
        <taxon>Rhizosoleniophycidae</taxon>
        <taxon>Rhizosoleniales</taxon>
        <taxon>Rhizosoleniaceae</taxon>
        <taxon>Proboscia</taxon>
    </lineage>
</organism>
<feature type="domain" description="TCTP" evidence="2">
    <location>
        <begin position="1"/>
        <end position="147"/>
    </location>
</feature>
<proteinExistence type="inferred from homology"/>
<dbReference type="GO" id="GO:0005509">
    <property type="term" value="F:calcium ion binding"/>
    <property type="evidence" value="ECO:0007669"/>
    <property type="project" value="TreeGrafter"/>
</dbReference>
<dbReference type="PROSITE" id="PS51797">
    <property type="entry name" value="TCTP_3"/>
    <property type="match status" value="1"/>
</dbReference>
<reference evidence="3" key="1">
    <citation type="submission" date="2021-01" db="EMBL/GenBank/DDBJ databases">
        <authorList>
            <person name="Corre E."/>
            <person name="Pelletier E."/>
            <person name="Niang G."/>
            <person name="Scheremetjew M."/>
            <person name="Finn R."/>
            <person name="Kale V."/>
            <person name="Holt S."/>
            <person name="Cochrane G."/>
            <person name="Meng A."/>
            <person name="Brown T."/>
            <person name="Cohen L."/>
        </authorList>
    </citation>
    <scope>NUCLEOTIDE SEQUENCE</scope>
    <source>
        <strain evidence="3">CCAP1064/1</strain>
    </source>
</reference>
<dbReference type="GO" id="GO:0005737">
    <property type="term" value="C:cytoplasm"/>
    <property type="evidence" value="ECO:0007669"/>
    <property type="project" value="TreeGrafter"/>
</dbReference>
<name>A0A7S0GEZ6_9STRA</name>
<evidence type="ECO:0000256" key="1">
    <source>
        <dbReference type="PROSITE-ProRule" id="PRU01133"/>
    </source>
</evidence>
<dbReference type="InterPro" id="IPR018105">
    <property type="entry name" value="Translational_control_tumour_p"/>
</dbReference>
<protein>
    <recommendedName>
        <fullName evidence="2">TCTP domain-containing protein</fullName>
    </recommendedName>
</protein>
<accession>A0A7S0GEZ6</accession>
<dbReference type="InterPro" id="IPR011057">
    <property type="entry name" value="Mss4-like_sf"/>
</dbReference>
<dbReference type="EMBL" id="HBEL01025203">
    <property type="protein sequence ID" value="CAD8415588.1"/>
    <property type="molecule type" value="Transcribed_RNA"/>
</dbReference>
<evidence type="ECO:0000259" key="2">
    <source>
        <dbReference type="PROSITE" id="PS51797"/>
    </source>
</evidence>
<comment type="similarity">
    <text evidence="1">Belongs to the TCTP family.</text>
</comment>
<sequence>MVDSQKINKDSGGSVDIGCGGEFGGAGDEAPDETVELVNNVVDESFGFGLTDCPLQKKDLKDFLQTYCKNLRQKLKDDESVPGPEVKKFAQSAGTFCKYLLSKHADMEFFISRSMDPDGSMAFALYVGENANPSFILIEAGLIETKV</sequence>
<dbReference type="Pfam" id="PF00838">
    <property type="entry name" value="TCTP"/>
    <property type="match status" value="1"/>
</dbReference>
<dbReference type="Gene3D" id="2.170.150.10">
    <property type="entry name" value="Metal Binding Protein, Guanine Nucleotide Exchange Factor, Chain A"/>
    <property type="match status" value="1"/>
</dbReference>
<dbReference type="PANTHER" id="PTHR11991">
    <property type="entry name" value="TRANSLATIONALLY CONTROLLED TUMOR PROTEIN-RELATED"/>
    <property type="match status" value="1"/>
</dbReference>
<evidence type="ECO:0000313" key="3">
    <source>
        <dbReference type="EMBL" id="CAD8415588.1"/>
    </source>
</evidence>
<gene>
    <name evidence="3" type="ORF">PINE0816_LOCUS11723</name>
</gene>